<name>A0A3B0MLM3_THEAN</name>
<evidence type="ECO:0000313" key="3">
    <source>
        <dbReference type="EMBL" id="SVP91175.1"/>
    </source>
</evidence>
<protein>
    <submittedName>
        <fullName evidence="2">Uncharacterized protein</fullName>
    </submittedName>
</protein>
<dbReference type="EMBL" id="UIVS01000002">
    <property type="protein sequence ID" value="SVP91175.1"/>
    <property type="molecule type" value="Genomic_DNA"/>
</dbReference>
<sequence length="93" mass="9976">MLSGANALKDAVGADDEQGDTGNPSNLRQALHQLDTDPNGTKATKVFEKFNAVATEYNAVAANTTANKDPRFNNVRAAFNALQFDYNKGQTTI</sequence>
<proteinExistence type="predicted"/>
<dbReference type="AlphaFoldDB" id="A0A3B0MLM3"/>
<reference evidence="2" key="1">
    <citation type="submission" date="2018-07" db="EMBL/GenBank/DDBJ databases">
        <authorList>
            <person name="Quirk P.G."/>
            <person name="Krulwich T.A."/>
        </authorList>
    </citation>
    <scope>NUCLEOTIDE SEQUENCE</scope>
    <source>
        <strain evidence="2">Anand</strain>
    </source>
</reference>
<accession>A0A3B0MLM3</accession>
<feature type="region of interest" description="Disordered" evidence="1">
    <location>
        <begin position="1"/>
        <end position="41"/>
    </location>
</feature>
<gene>
    <name evidence="2" type="ORF">TAT_000136500</name>
    <name evidence="3" type="ORF">TAV_000136600</name>
</gene>
<organism evidence="2">
    <name type="scientific">Theileria annulata</name>
    <dbReference type="NCBI Taxonomy" id="5874"/>
    <lineage>
        <taxon>Eukaryota</taxon>
        <taxon>Sar</taxon>
        <taxon>Alveolata</taxon>
        <taxon>Apicomplexa</taxon>
        <taxon>Aconoidasida</taxon>
        <taxon>Piroplasmida</taxon>
        <taxon>Theileriidae</taxon>
        <taxon>Theileria</taxon>
    </lineage>
</organism>
<evidence type="ECO:0000313" key="2">
    <source>
        <dbReference type="EMBL" id="SVP90655.1"/>
    </source>
</evidence>
<evidence type="ECO:0000256" key="1">
    <source>
        <dbReference type="SAM" id="MobiDB-lite"/>
    </source>
</evidence>
<dbReference type="EMBL" id="UIVT01000002">
    <property type="protein sequence ID" value="SVP90655.1"/>
    <property type="molecule type" value="Genomic_DNA"/>
</dbReference>